<dbReference type="InterPro" id="IPR002885">
    <property type="entry name" value="PPR_rpt"/>
</dbReference>
<dbReference type="PANTHER" id="PTHR47447:SF24">
    <property type="entry name" value="PENTATRICOPEPTIDE REPEAT-CONTAINING PROTEIN"/>
    <property type="match status" value="1"/>
</dbReference>
<accession>A0AA88DI91</accession>
<dbReference type="PROSITE" id="PS51375">
    <property type="entry name" value="PPR"/>
    <property type="match status" value="15"/>
</dbReference>
<feature type="repeat" description="PPR" evidence="3">
    <location>
        <begin position="809"/>
        <end position="843"/>
    </location>
</feature>
<sequence>MESLKSSFLSNPPSLLPSNPTTHKPTRIRIRIRTQSAAMTPDPWTPPTGDPAKPKPRSKNPKNSLSDDNARRIIKAKARYLGALRRNQGPQAQTPRWVKRTPEQMVQYLHDDRNGHLYGRHVVAAVKKVRSLAQRADGDYDMRMVMASFVGKLSFREMCVVLKEQKGWKQARDFFSWMKLQNGRVILCSDRLVLEQLSYRPSVIVYTILLRVYGQVGKIKLAEQSFLEMLEVGCEPDEVACGTMICTYARWGRHKAMLSFYSAIRERGIIVSVAVFNFMLSSLQKKSLHGKVIELWRQMVEQRVVPSNFTYTVVIGSFVREGCYEEALKSFDEMRSVGMVPEEVTYSQLISLSTKNGKWDQALILYEDLKAQRIIPSNYTCASLLTLYYKTEDYSKALSLFSEMERNKIAADEVIYGLLIRIYGKLGLYKDARRAFEETEQLGLLTDEKTYLAMAQVHLSSGDSDKALEVIELMKSRDIWLSRFAYIVLLQCYVVKKDLHSAEVTFQALSKTGLPDAGSCRDMLNLYLGLDLIKKAKYFIARIRKDRVAFDAVLCKMVIRVYCKEGMLKDAEQLIEEMGTNELFQSNRFVQTIFRSMHKHGADEQLEGKLTAFDQPDIVALQLVIDMYMADSNVDETEKVLAELLEISDGDAFKAKTLIIQLRKLGCRLDDVVVASLITLYGKQQNLKQAEEVFVASADSPVTKKLLCKSMLDVYVKCGKAEEAYSLYKQVAETGHCLDAVALSIVVNSLSNRGKHREAENAILKSLEDQLELDTVAYNTFIKAMLDAGRLQFASRVFEHMLSKGVAPSIQTYNTMISVYGRGRKLDKVTEMFNTARDLGLSLDEKAYMNLISYYGKAGKRHEASLLFTEMLGKGIKPGMVSYNIMINVFACGGLYKEAEELFKAMQRDGCSPDSFTYLSFVRAYAESRKYSEAEETINSMQKNGVPASCMHFNLLLSAFAKAGVMLEAEKVYNKMLGASLKPDLACYRSMLRGYMDYGHVEEGIEFFERMSESAEADRFIMSCAVHLYKSAGKEEKAARILESMGILGIGFLENLEVGSRLVRSRKSLDCFGNSSVWRQEAPGLTAYPTEKEGDEEKNLLFIDDTRLHVSVAREL</sequence>
<evidence type="ECO:0000313" key="7">
    <source>
        <dbReference type="Proteomes" id="UP001187192"/>
    </source>
</evidence>
<comment type="similarity">
    <text evidence="1">Belongs to the PPR family. P subfamily.</text>
</comment>
<feature type="repeat" description="PPR" evidence="3">
    <location>
        <begin position="879"/>
        <end position="913"/>
    </location>
</feature>
<dbReference type="InterPro" id="IPR033443">
    <property type="entry name" value="PROP1-like_PPR_dom"/>
</dbReference>
<dbReference type="PANTHER" id="PTHR47447">
    <property type="entry name" value="OS03G0856100 PROTEIN"/>
    <property type="match status" value="1"/>
</dbReference>
<dbReference type="InterPro" id="IPR011990">
    <property type="entry name" value="TPR-like_helical_dom_sf"/>
</dbReference>
<dbReference type="Pfam" id="PF01535">
    <property type="entry name" value="PPR"/>
    <property type="match status" value="4"/>
</dbReference>
<dbReference type="Pfam" id="PF13041">
    <property type="entry name" value="PPR_2"/>
    <property type="match status" value="4"/>
</dbReference>
<dbReference type="AlphaFoldDB" id="A0AA88DI91"/>
<dbReference type="Proteomes" id="UP001187192">
    <property type="component" value="Unassembled WGS sequence"/>
</dbReference>
<evidence type="ECO:0000313" key="6">
    <source>
        <dbReference type="EMBL" id="GMN44184.1"/>
    </source>
</evidence>
<feature type="region of interest" description="Disordered" evidence="4">
    <location>
        <begin position="1"/>
        <end position="71"/>
    </location>
</feature>
<organism evidence="6 7">
    <name type="scientific">Ficus carica</name>
    <name type="common">Common fig</name>
    <dbReference type="NCBI Taxonomy" id="3494"/>
    <lineage>
        <taxon>Eukaryota</taxon>
        <taxon>Viridiplantae</taxon>
        <taxon>Streptophyta</taxon>
        <taxon>Embryophyta</taxon>
        <taxon>Tracheophyta</taxon>
        <taxon>Spermatophyta</taxon>
        <taxon>Magnoliopsida</taxon>
        <taxon>eudicotyledons</taxon>
        <taxon>Gunneridae</taxon>
        <taxon>Pentapetalae</taxon>
        <taxon>rosids</taxon>
        <taxon>fabids</taxon>
        <taxon>Rosales</taxon>
        <taxon>Moraceae</taxon>
        <taxon>Ficeae</taxon>
        <taxon>Ficus</taxon>
    </lineage>
</organism>
<feature type="repeat" description="PPR" evidence="3">
    <location>
        <begin position="844"/>
        <end position="878"/>
    </location>
</feature>
<proteinExistence type="inferred from homology"/>
<gene>
    <name evidence="6" type="ORF">TIFTF001_013383</name>
</gene>
<protein>
    <recommendedName>
        <fullName evidence="5">PROP1-like PPR domain-containing protein</fullName>
    </recommendedName>
</protein>
<evidence type="ECO:0000256" key="4">
    <source>
        <dbReference type="SAM" id="MobiDB-lite"/>
    </source>
</evidence>
<evidence type="ECO:0000256" key="1">
    <source>
        <dbReference type="ARBA" id="ARBA00007626"/>
    </source>
</evidence>
<dbReference type="Pfam" id="PF17177">
    <property type="entry name" value="PPR_long"/>
    <property type="match status" value="1"/>
</dbReference>
<feature type="repeat" description="PPR" evidence="3">
    <location>
        <begin position="774"/>
        <end position="808"/>
    </location>
</feature>
<keyword evidence="2" id="KW-0677">Repeat</keyword>
<feature type="repeat" description="PPR" evidence="3">
    <location>
        <begin position="914"/>
        <end position="948"/>
    </location>
</feature>
<keyword evidence="7" id="KW-1185">Reference proteome</keyword>
<feature type="repeat" description="PPR" evidence="3">
    <location>
        <begin position="984"/>
        <end position="1014"/>
    </location>
</feature>
<dbReference type="EMBL" id="BTGU01000018">
    <property type="protein sequence ID" value="GMN44184.1"/>
    <property type="molecule type" value="Genomic_DNA"/>
</dbReference>
<feature type="repeat" description="PPR" evidence="3">
    <location>
        <begin position="202"/>
        <end position="236"/>
    </location>
</feature>
<feature type="repeat" description="PPR" evidence="3">
    <location>
        <begin position="342"/>
        <end position="376"/>
    </location>
</feature>
<feature type="repeat" description="PPR" evidence="3">
    <location>
        <begin position="949"/>
        <end position="983"/>
    </location>
</feature>
<feature type="repeat" description="PPR" evidence="3">
    <location>
        <begin position="377"/>
        <end position="411"/>
    </location>
</feature>
<feature type="domain" description="PROP1-like PPR" evidence="5">
    <location>
        <begin position="290"/>
        <end position="427"/>
    </location>
</feature>
<feature type="repeat" description="PPR" evidence="3">
    <location>
        <begin position="412"/>
        <end position="446"/>
    </location>
</feature>
<comment type="caution">
    <text evidence="6">The sequence shown here is derived from an EMBL/GenBank/DDBJ whole genome shotgun (WGS) entry which is preliminary data.</text>
</comment>
<feature type="repeat" description="PPR" evidence="3">
    <location>
        <begin position="551"/>
        <end position="585"/>
    </location>
</feature>
<evidence type="ECO:0000256" key="3">
    <source>
        <dbReference type="PROSITE-ProRule" id="PRU00708"/>
    </source>
</evidence>
<feature type="repeat" description="PPR" evidence="3">
    <location>
        <begin position="307"/>
        <end position="341"/>
    </location>
</feature>
<feature type="compositionally biased region" description="Low complexity" evidence="4">
    <location>
        <begin position="1"/>
        <end position="20"/>
    </location>
</feature>
<reference evidence="6" key="1">
    <citation type="submission" date="2023-07" db="EMBL/GenBank/DDBJ databases">
        <title>draft genome sequence of fig (Ficus carica).</title>
        <authorList>
            <person name="Takahashi T."/>
            <person name="Nishimura K."/>
        </authorList>
    </citation>
    <scope>NUCLEOTIDE SEQUENCE</scope>
</reference>
<feature type="repeat" description="PPR" evidence="3">
    <location>
        <begin position="447"/>
        <end position="481"/>
    </location>
</feature>
<evidence type="ECO:0000259" key="5">
    <source>
        <dbReference type="Pfam" id="PF17177"/>
    </source>
</evidence>
<dbReference type="NCBIfam" id="TIGR00756">
    <property type="entry name" value="PPR"/>
    <property type="match status" value="12"/>
</dbReference>
<name>A0AA88DI91_FICCA</name>
<dbReference type="SUPFAM" id="SSF81901">
    <property type="entry name" value="HCP-like"/>
    <property type="match status" value="2"/>
</dbReference>
<feature type="repeat" description="PPR" evidence="3">
    <location>
        <begin position="272"/>
        <end position="306"/>
    </location>
</feature>
<evidence type="ECO:0000256" key="2">
    <source>
        <dbReference type="ARBA" id="ARBA00022737"/>
    </source>
</evidence>
<dbReference type="Gene3D" id="1.25.40.10">
    <property type="entry name" value="Tetratricopeptide repeat domain"/>
    <property type="match status" value="8"/>
</dbReference>